<name>A0ABY8NID9_9GAMM</name>
<dbReference type="Proteomes" id="UP001236500">
    <property type="component" value="Chromosome"/>
</dbReference>
<organism evidence="1 2">
    <name type="scientific">Microbulbifer bruguierae</name>
    <dbReference type="NCBI Taxonomy" id="3029061"/>
    <lineage>
        <taxon>Bacteria</taxon>
        <taxon>Pseudomonadati</taxon>
        <taxon>Pseudomonadota</taxon>
        <taxon>Gammaproteobacteria</taxon>
        <taxon>Cellvibrionales</taxon>
        <taxon>Microbulbiferaceae</taxon>
        <taxon>Microbulbifer</taxon>
    </lineage>
</organism>
<dbReference type="EMBL" id="CP118605">
    <property type="protein sequence ID" value="WGL18129.1"/>
    <property type="molecule type" value="Genomic_DNA"/>
</dbReference>
<gene>
    <name evidence="1" type="ORF">PVT68_07485</name>
</gene>
<dbReference type="RefSeq" id="WP_280322087.1">
    <property type="nucleotide sequence ID" value="NZ_CP118605.1"/>
</dbReference>
<proteinExistence type="predicted"/>
<keyword evidence="2" id="KW-1185">Reference proteome</keyword>
<reference evidence="1 2" key="1">
    <citation type="submission" date="2023-02" db="EMBL/GenBank/DDBJ databases">
        <title>Description and genomic characterization of Microbulbifer bruguierae sp. nov., isolated from the sediment of mangrove plant Bruguiera sexangula.</title>
        <authorList>
            <person name="Long M."/>
        </authorList>
    </citation>
    <scope>NUCLEOTIDE SEQUENCE [LARGE SCALE GENOMIC DNA]</scope>
    <source>
        <strain evidence="1 2">H12</strain>
    </source>
</reference>
<evidence type="ECO:0000313" key="2">
    <source>
        <dbReference type="Proteomes" id="UP001236500"/>
    </source>
</evidence>
<protein>
    <submittedName>
        <fullName evidence="1">Uncharacterized protein</fullName>
    </submittedName>
</protein>
<sequence>MLRAPGSCALLLDERERWDCDSSPLREAVLLCWLDSLPDSILGNEVFGCALLEVDMLGLLLLVGELGDGMLLAVDGLDCD</sequence>
<accession>A0ABY8NID9</accession>
<evidence type="ECO:0000313" key="1">
    <source>
        <dbReference type="EMBL" id="WGL18129.1"/>
    </source>
</evidence>